<evidence type="ECO:0000313" key="2">
    <source>
        <dbReference type="Proteomes" id="UP000199634"/>
    </source>
</evidence>
<evidence type="ECO:0000313" key="1">
    <source>
        <dbReference type="EMBL" id="SEH74201.1"/>
    </source>
</evidence>
<protein>
    <recommendedName>
        <fullName evidence="3">DUF4375 domain-containing protein</fullName>
    </recommendedName>
</protein>
<reference evidence="1 2" key="1">
    <citation type="submission" date="2016-10" db="EMBL/GenBank/DDBJ databases">
        <authorList>
            <person name="de Groot N.N."/>
        </authorList>
    </citation>
    <scope>NUCLEOTIDE SEQUENCE [LARGE SCALE GENOMIC DNA]</scope>
    <source>
        <strain evidence="1 2">CGMCC 1.10825</strain>
    </source>
</reference>
<dbReference type="STRING" id="1159016.SAMN02927937_01175"/>
<keyword evidence="2" id="KW-1185">Reference proteome</keyword>
<organism evidence="1 2">
    <name type="scientific">Paenimyroides marinum</name>
    <dbReference type="NCBI Taxonomy" id="1159016"/>
    <lineage>
        <taxon>Bacteria</taxon>
        <taxon>Pseudomonadati</taxon>
        <taxon>Bacteroidota</taxon>
        <taxon>Flavobacteriia</taxon>
        <taxon>Flavobacteriales</taxon>
        <taxon>Flavobacteriaceae</taxon>
        <taxon>Paenimyroides</taxon>
    </lineage>
</organism>
<dbReference type="AlphaFoldDB" id="A0A1H6KRF7"/>
<dbReference type="EMBL" id="FNXE01000012">
    <property type="protein sequence ID" value="SEH74201.1"/>
    <property type="molecule type" value="Genomic_DNA"/>
</dbReference>
<dbReference type="RefSeq" id="WP_091097326.1">
    <property type="nucleotide sequence ID" value="NZ_FNXE01000012.1"/>
</dbReference>
<accession>A0A1H6KRF7</accession>
<proteinExistence type="predicted"/>
<dbReference type="Proteomes" id="UP000199634">
    <property type="component" value="Unassembled WGS sequence"/>
</dbReference>
<evidence type="ECO:0008006" key="3">
    <source>
        <dbReference type="Google" id="ProtNLM"/>
    </source>
</evidence>
<gene>
    <name evidence="1" type="ORF">SAMN02927937_01175</name>
</gene>
<sequence length="194" mass="23647">MENNKVAIKEFVEQFIENYTPEIIKDDVVGFYNDAFLLLQHFYSLDNFDTETEAFYVQFINHIIENEQLLKEYSNFDFGSIKTLASLQKNTDFKSLTPIYTPYNFTETEETIDQIFEELKTVKEFHKELKEEIAYLLDEYKFHLEHLKENMQYNFYTYEELEETNPFDLDEKIEELQQEKQKFIQKYNDKLYNK</sequence>
<name>A0A1H6KRF7_9FLAO</name>
<dbReference type="OrthoDB" id="1352113at2"/>